<dbReference type="FunFam" id="1.20.1250.20:FF:000003">
    <property type="entry name" value="Solute carrier family 17 member 3"/>
    <property type="match status" value="1"/>
</dbReference>
<keyword evidence="9" id="KW-1185">Reference proteome</keyword>
<dbReference type="Gene3D" id="1.20.120.540">
    <property type="entry name" value="Voltage-gated potassium channels"/>
    <property type="match status" value="1"/>
</dbReference>
<dbReference type="GO" id="GO:0006820">
    <property type="term" value="P:monoatomic anion transport"/>
    <property type="evidence" value="ECO:0007669"/>
    <property type="project" value="TreeGrafter"/>
</dbReference>
<comment type="caution">
    <text evidence="8">The sequence shown here is derived from an EMBL/GenBank/DDBJ whole genome shotgun (WGS) entry which is preliminary data.</text>
</comment>
<proteinExistence type="predicted"/>
<accession>A0AAE1U7Q1</accession>
<evidence type="ECO:0000256" key="6">
    <source>
        <dbReference type="ARBA" id="ARBA00023136"/>
    </source>
</evidence>
<sequence length="410" mass="44192">MYQRVLSNRPPQMKERVLRVKVSDKVSAGSSIIIEGEEMSGRDNEGLEVLEDFSGEYRGEKTTVGNVVVGVGVSDAKLHITDERKNIPNVFLWLLLEVSSGPWWGVRHTLCLLLFLGIFTAMLVRVSLSIAIVAMVGTAPSANTTQNISDVCPPPHTQDGDDNYVEGDYDWDEKTQGLVLGAFYYGYTAGNFLGGRAAEYVGGRVTFAMAVVMPALLSLLSPLCAGVSKDMLIVLRVLEGFTQSGVMSALPYVTQWVITVGWAAMVSFVMDRKLLTVNLTRKISTAFGMYLSAATLISMLWVDCNSRAALVVMCLSVGGLGTINSGLALAEQDIAPNFAGSLKGITNTIGGANGFIAPAVTGSIINNNQTLSAWRTVFLVAASLSIICTTQFLILSTDKVQPWNEPKRED</sequence>
<evidence type="ECO:0000313" key="8">
    <source>
        <dbReference type="EMBL" id="KAK4308929.1"/>
    </source>
</evidence>
<evidence type="ECO:0008006" key="10">
    <source>
        <dbReference type="Google" id="ProtNLM"/>
    </source>
</evidence>
<dbReference type="AlphaFoldDB" id="A0AAE1U7Q1"/>
<evidence type="ECO:0000256" key="3">
    <source>
        <dbReference type="ARBA" id="ARBA00022692"/>
    </source>
</evidence>
<gene>
    <name evidence="8" type="ORF">Pmani_019404</name>
</gene>
<protein>
    <recommendedName>
        <fullName evidence="10">Sialin</fullName>
    </recommendedName>
</protein>
<keyword evidence="5 7" id="KW-1133">Transmembrane helix</keyword>
<dbReference type="InterPro" id="IPR011701">
    <property type="entry name" value="MFS"/>
</dbReference>
<dbReference type="Gene3D" id="1.20.1250.20">
    <property type="entry name" value="MFS general substrate transporter like domains"/>
    <property type="match status" value="1"/>
</dbReference>
<evidence type="ECO:0000256" key="2">
    <source>
        <dbReference type="ARBA" id="ARBA00022448"/>
    </source>
</evidence>
<comment type="subcellular location">
    <subcellularLocation>
        <location evidence="1">Membrane</location>
        <topology evidence="1">Multi-pass membrane protein</topology>
    </subcellularLocation>
</comment>
<dbReference type="InterPro" id="IPR027378">
    <property type="entry name" value="Nucleotide_channel_N"/>
</dbReference>
<evidence type="ECO:0000256" key="7">
    <source>
        <dbReference type="SAM" id="Phobius"/>
    </source>
</evidence>
<dbReference type="InterPro" id="IPR050382">
    <property type="entry name" value="MFS_Na/Anion_cotransporter"/>
</dbReference>
<reference evidence="8" key="1">
    <citation type="submission" date="2023-11" db="EMBL/GenBank/DDBJ databases">
        <title>Genome assemblies of two species of porcelain crab, Petrolisthes cinctipes and Petrolisthes manimaculis (Anomura: Porcellanidae).</title>
        <authorList>
            <person name="Angst P."/>
        </authorList>
    </citation>
    <scope>NUCLEOTIDE SEQUENCE</scope>
    <source>
        <strain evidence="8">PB745_02</strain>
        <tissue evidence="8">Gill</tissue>
    </source>
</reference>
<evidence type="ECO:0000256" key="4">
    <source>
        <dbReference type="ARBA" id="ARBA00022847"/>
    </source>
</evidence>
<dbReference type="Pfam" id="PF07690">
    <property type="entry name" value="MFS_1"/>
    <property type="match status" value="1"/>
</dbReference>
<feature type="transmembrane region" description="Helical" evidence="7">
    <location>
        <begin position="308"/>
        <end position="330"/>
    </location>
</feature>
<evidence type="ECO:0000313" key="9">
    <source>
        <dbReference type="Proteomes" id="UP001292094"/>
    </source>
</evidence>
<name>A0AAE1U7Q1_9EUCA</name>
<feature type="transmembrane region" description="Helical" evidence="7">
    <location>
        <begin position="283"/>
        <end position="302"/>
    </location>
</feature>
<dbReference type="GO" id="GO:0015293">
    <property type="term" value="F:symporter activity"/>
    <property type="evidence" value="ECO:0007669"/>
    <property type="project" value="UniProtKB-KW"/>
</dbReference>
<dbReference type="SUPFAM" id="SSF103473">
    <property type="entry name" value="MFS general substrate transporter"/>
    <property type="match status" value="2"/>
</dbReference>
<dbReference type="Proteomes" id="UP001292094">
    <property type="component" value="Unassembled WGS sequence"/>
</dbReference>
<dbReference type="PANTHER" id="PTHR11662">
    <property type="entry name" value="SOLUTE CARRIER FAMILY 17"/>
    <property type="match status" value="1"/>
</dbReference>
<evidence type="ECO:0000256" key="5">
    <source>
        <dbReference type="ARBA" id="ARBA00022989"/>
    </source>
</evidence>
<dbReference type="GO" id="GO:0016020">
    <property type="term" value="C:membrane"/>
    <property type="evidence" value="ECO:0007669"/>
    <property type="project" value="UniProtKB-SubCell"/>
</dbReference>
<dbReference type="EMBL" id="JAWZYT010001825">
    <property type="protein sequence ID" value="KAK4308929.1"/>
    <property type="molecule type" value="Genomic_DNA"/>
</dbReference>
<dbReference type="InterPro" id="IPR036259">
    <property type="entry name" value="MFS_trans_sf"/>
</dbReference>
<feature type="transmembrane region" description="Helical" evidence="7">
    <location>
        <begin position="112"/>
        <end position="136"/>
    </location>
</feature>
<feature type="transmembrane region" description="Helical" evidence="7">
    <location>
        <begin position="249"/>
        <end position="271"/>
    </location>
</feature>
<evidence type="ECO:0000256" key="1">
    <source>
        <dbReference type="ARBA" id="ARBA00004141"/>
    </source>
</evidence>
<feature type="transmembrane region" description="Helical" evidence="7">
    <location>
        <begin position="342"/>
        <end position="365"/>
    </location>
</feature>
<keyword evidence="4" id="KW-0769">Symport</keyword>
<dbReference type="PANTHER" id="PTHR11662:SF399">
    <property type="entry name" value="FI19708P1-RELATED"/>
    <property type="match status" value="1"/>
</dbReference>
<keyword evidence="6 7" id="KW-0472">Membrane</keyword>
<keyword evidence="3 7" id="KW-0812">Transmembrane</keyword>
<organism evidence="8 9">
    <name type="scientific">Petrolisthes manimaculis</name>
    <dbReference type="NCBI Taxonomy" id="1843537"/>
    <lineage>
        <taxon>Eukaryota</taxon>
        <taxon>Metazoa</taxon>
        <taxon>Ecdysozoa</taxon>
        <taxon>Arthropoda</taxon>
        <taxon>Crustacea</taxon>
        <taxon>Multicrustacea</taxon>
        <taxon>Malacostraca</taxon>
        <taxon>Eumalacostraca</taxon>
        <taxon>Eucarida</taxon>
        <taxon>Decapoda</taxon>
        <taxon>Pleocyemata</taxon>
        <taxon>Anomura</taxon>
        <taxon>Galatheoidea</taxon>
        <taxon>Porcellanidae</taxon>
        <taxon>Petrolisthes</taxon>
    </lineage>
</organism>
<keyword evidence="2" id="KW-0813">Transport</keyword>
<feature type="transmembrane region" description="Helical" evidence="7">
    <location>
        <begin position="205"/>
        <end position="229"/>
    </location>
</feature>
<feature type="transmembrane region" description="Helical" evidence="7">
    <location>
        <begin position="377"/>
        <end position="395"/>
    </location>
</feature>